<evidence type="ECO:0000256" key="1">
    <source>
        <dbReference type="ARBA" id="ARBA00023002"/>
    </source>
</evidence>
<dbReference type="AlphaFoldDB" id="L0K4B9"/>
<dbReference type="GO" id="GO:0008113">
    <property type="term" value="F:peptide-methionine (S)-S-oxide reductase activity"/>
    <property type="evidence" value="ECO:0007669"/>
    <property type="project" value="UniProtKB-UniRule"/>
</dbReference>
<keyword evidence="5" id="KW-1185">Reference proteome</keyword>
<dbReference type="GO" id="GO:0033744">
    <property type="term" value="F:L-methionine:thioredoxin-disulfide S-oxidoreductase activity"/>
    <property type="evidence" value="ECO:0007669"/>
    <property type="project" value="RHEA"/>
</dbReference>
<dbReference type="EMBL" id="CP003929">
    <property type="protein sequence ID" value="AGB38953.1"/>
    <property type="molecule type" value="Genomic_DNA"/>
</dbReference>
<evidence type="ECO:0000259" key="3">
    <source>
        <dbReference type="Pfam" id="PF01625"/>
    </source>
</evidence>
<protein>
    <recommendedName>
        <fullName evidence="2">Peptide methionine sulfoxide reductase MsrA</fullName>
        <shortName evidence="2">Protein-methionine-S-oxide reductase</shortName>
        <ecNumber evidence="2">1.8.4.11</ecNumber>
    </recommendedName>
    <alternativeName>
        <fullName evidence="2">Peptide-methionine (S)-S-oxide reductase</fullName>
        <shortName evidence="2">Peptide Met(O) reductase</shortName>
    </alternativeName>
</protein>
<comment type="function">
    <text evidence="2">Has an important function as a repair enzyme for proteins that have been inactivated by oxidation. Catalyzes the reversible oxidation-reduction of methionine sulfoxide in proteins to methionine.</text>
</comment>
<proteinExistence type="inferred from homology"/>
<reference evidence="4 5" key="1">
    <citation type="submission" date="2012-11" db="EMBL/GenBank/DDBJ databases">
        <title>FINISHED of Natronococcus occultus SP4, DSM 3396.</title>
        <authorList>
            <consortium name="DOE Joint Genome Institute"/>
            <person name="Eisen J."/>
            <person name="Huntemann M."/>
            <person name="Wei C.-L."/>
            <person name="Han J."/>
            <person name="Detter J.C."/>
            <person name="Han C."/>
            <person name="Tapia R."/>
            <person name="Chen A."/>
            <person name="Kyrpides N."/>
            <person name="Mavromatis K."/>
            <person name="Markowitz V."/>
            <person name="Szeto E."/>
            <person name="Ivanova N."/>
            <person name="Mikhailova N."/>
            <person name="Ovchinnikova G."/>
            <person name="Pagani I."/>
            <person name="Pati A."/>
            <person name="Goodwin L."/>
            <person name="Nordberg H.P."/>
            <person name="Cantor M.N."/>
            <person name="Hua S.X."/>
            <person name="Woyke T."/>
            <person name="Eisen J."/>
            <person name="Klenk H.-P."/>
            <person name="Klenk H.-P."/>
        </authorList>
    </citation>
    <scope>NUCLEOTIDE SEQUENCE [LARGE SCALE GENOMIC DNA]</scope>
    <source>
        <strain evidence="4 5">SP4</strain>
    </source>
</reference>
<evidence type="ECO:0000256" key="2">
    <source>
        <dbReference type="HAMAP-Rule" id="MF_01401"/>
    </source>
</evidence>
<evidence type="ECO:0000313" key="5">
    <source>
        <dbReference type="Proteomes" id="UP000010878"/>
    </source>
</evidence>
<sequence>MERATFGGGCFWCVEAAFEQLEGVDSVTSGYAGGHTEDPTYEAVCSGSTGHAEVVQVEYNPDEIAYEDLLEVFFTVHDPTTKDREGPDVGSQYRSAIYAHDEAQLETAEAFADELEAEGLYEGIVTEIEPLDTFYEAEQYHQNYFEKNPNDAYCSMHAAPKVETVREKFGENVAPEH</sequence>
<dbReference type="HOGENOM" id="CLU_031040_10_0_2"/>
<dbReference type="PANTHER" id="PTHR43774">
    <property type="entry name" value="PEPTIDE METHIONINE SULFOXIDE REDUCTASE"/>
    <property type="match status" value="1"/>
</dbReference>
<comment type="catalytic activity">
    <reaction evidence="2">
        <text>[thioredoxin]-disulfide + L-methionine + H2O = L-methionine (S)-S-oxide + [thioredoxin]-dithiol</text>
        <dbReference type="Rhea" id="RHEA:19993"/>
        <dbReference type="Rhea" id="RHEA-COMP:10698"/>
        <dbReference type="Rhea" id="RHEA-COMP:10700"/>
        <dbReference type="ChEBI" id="CHEBI:15377"/>
        <dbReference type="ChEBI" id="CHEBI:29950"/>
        <dbReference type="ChEBI" id="CHEBI:50058"/>
        <dbReference type="ChEBI" id="CHEBI:57844"/>
        <dbReference type="ChEBI" id="CHEBI:58772"/>
        <dbReference type="EC" id="1.8.4.11"/>
    </reaction>
</comment>
<dbReference type="Gene3D" id="3.30.1060.10">
    <property type="entry name" value="Peptide methionine sulphoxide reductase MsrA"/>
    <property type="match status" value="1"/>
</dbReference>
<feature type="active site" evidence="2">
    <location>
        <position position="10"/>
    </location>
</feature>
<dbReference type="PANTHER" id="PTHR43774:SF1">
    <property type="entry name" value="PEPTIDE METHIONINE SULFOXIDE REDUCTASE MSRA 2"/>
    <property type="match status" value="1"/>
</dbReference>
<dbReference type="eggNOG" id="arCOG02816">
    <property type="taxonomic scope" value="Archaea"/>
</dbReference>
<dbReference type="Pfam" id="PF01625">
    <property type="entry name" value="PMSR"/>
    <property type="match status" value="1"/>
</dbReference>
<dbReference type="InterPro" id="IPR036509">
    <property type="entry name" value="Met_Sox_Rdtase_MsrA_sf"/>
</dbReference>
<dbReference type="KEGG" id="nou:Natoc_3214"/>
<dbReference type="InterPro" id="IPR002569">
    <property type="entry name" value="Met_Sox_Rdtase_MsrA_dom"/>
</dbReference>
<dbReference type="HAMAP" id="MF_01401">
    <property type="entry name" value="MsrA"/>
    <property type="match status" value="1"/>
</dbReference>
<feature type="domain" description="Peptide methionine sulphoxide reductase MsrA" evidence="3">
    <location>
        <begin position="4"/>
        <end position="154"/>
    </location>
</feature>
<name>L0K4B9_9EURY</name>
<dbReference type="OrthoDB" id="7150at2157"/>
<evidence type="ECO:0000313" key="4">
    <source>
        <dbReference type="EMBL" id="AGB38953.1"/>
    </source>
</evidence>
<dbReference type="NCBIfam" id="TIGR00401">
    <property type="entry name" value="msrA"/>
    <property type="match status" value="1"/>
</dbReference>
<keyword evidence="1 2" id="KW-0560">Oxidoreductase</keyword>
<dbReference type="GeneID" id="14403601"/>
<dbReference type="EC" id="1.8.4.11" evidence="2"/>
<organism evidence="4 5">
    <name type="scientific">Natronococcus occultus SP4</name>
    <dbReference type="NCBI Taxonomy" id="694430"/>
    <lineage>
        <taxon>Archaea</taxon>
        <taxon>Methanobacteriati</taxon>
        <taxon>Methanobacteriota</taxon>
        <taxon>Stenosarchaea group</taxon>
        <taxon>Halobacteria</taxon>
        <taxon>Halobacteriales</taxon>
        <taxon>Natrialbaceae</taxon>
        <taxon>Natronococcus</taxon>
    </lineage>
</organism>
<comment type="similarity">
    <text evidence="2">Belongs to the MsrA Met sulfoxide reductase family.</text>
</comment>
<dbReference type="RefSeq" id="WP_015322392.1">
    <property type="nucleotide sequence ID" value="NC_019974.1"/>
</dbReference>
<dbReference type="Proteomes" id="UP000010878">
    <property type="component" value="Chromosome"/>
</dbReference>
<comment type="catalytic activity">
    <reaction evidence="2">
        <text>L-methionyl-[protein] + [thioredoxin]-disulfide + H2O = L-methionyl-(S)-S-oxide-[protein] + [thioredoxin]-dithiol</text>
        <dbReference type="Rhea" id="RHEA:14217"/>
        <dbReference type="Rhea" id="RHEA-COMP:10698"/>
        <dbReference type="Rhea" id="RHEA-COMP:10700"/>
        <dbReference type="Rhea" id="RHEA-COMP:12313"/>
        <dbReference type="Rhea" id="RHEA-COMP:12315"/>
        <dbReference type="ChEBI" id="CHEBI:15377"/>
        <dbReference type="ChEBI" id="CHEBI:16044"/>
        <dbReference type="ChEBI" id="CHEBI:29950"/>
        <dbReference type="ChEBI" id="CHEBI:44120"/>
        <dbReference type="ChEBI" id="CHEBI:50058"/>
        <dbReference type="EC" id="1.8.4.11"/>
    </reaction>
</comment>
<dbReference type="SUPFAM" id="SSF55068">
    <property type="entry name" value="Peptide methionine sulfoxide reductase"/>
    <property type="match status" value="1"/>
</dbReference>
<gene>
    <name evidence="2" type="primary">msrA</name>
    <name evidence="4" type="ORF">Natoc_3214</name>
</gene>
<accession>L0K4B9</accession>
<dbReference type="STRING" id="694430.Natoc_3214"/>